<dbReference type="PANTHER" id="PTHR46093:SF16">
    <property type="entry name" value="MULTIPLE EGF-LIKE-DOMAINS 8"/>
    <property type="match status" value="1"/>
</dbReference>
<keyword evidence="2" id="KW-0880">Kelch repeat</keyword>
<dbReference type="InterPro" id="IPR049883">
    <property type="entry name" value="NOTCH1_EGF-like"/>
</dbReference>
<keyword evidence="5" id="KW-0732">Signal</keyword>
<feature type="repeat" description="TNFR-Cys" evidence="14">
    <location>
        <begin position="2447"/>
        <end position="2493"/>
    </location>
</feature>
<keyword evidence="3 13" id="KW-0245">EGF-like domain</keyword>
<dbReference type="Pfam" id="PF24973">
    <property type="entry name" value="EGF_LMN_ATRN"/>
    <property type="match status" value="3"/>
</dbReference>
<dbReference type="EMBL" id="JARGDH010000003">
    <property type="protein sequence ID" value="KAL0273682.1"/>
    <property type="molecule type" value="Genomic_DNA"/>
</dbReference>
<dbReference type="PROSITE" id="PS01180">
    <property type="entry name" value="CUB"/>
    <property type="match status" value="2"/>
</dbReference>
<dbReference type="GO" id="GO:0048731">
    <property type="term" value="P:system development"/>
    <property type="evidence" value="ECO:0007669"/>
    <property type="project" value="UniProtKB-ARBA"/>
</dbReference>
<dbReference type="SUPFAM" id="SSF50965">
    <property type="entry name" value="Galactose oxidase, central domain"/>
    <property type="match status" value="1"/>
</dbReference>
<dbReference type="PROSITE" id="PS50050">
    <property type="entry name" value="TNFR_NGFR_2"/>
    <property type="match status" value="1"/>
</dbReference>
<dbReference type="SMART" id="SM00423">
    <property type="entry name" value="PSI"/>
    <property type="match status" value="7"/>
</dbReference>
<dbReference type="InterPro" id="IPR000859">
    <property type="entry name" value="CUB_dom"/>
</dbReference>
<dbReference type="Pfam" id="PF24981">
    <property type="entry name" value="Beta-prop_ATRN-LZTR1"/>
    <property type="match status" value="2"/>
</dbReference>
<evidence type="ECO:0000256" key="12">
    <source>
        <dbReference type="ARBA" id="ARBA00023292"/>
    </source>
</evidence>
<dbReference type="SUPFAM" id="SSF57196">
    <property type="entry name" value="EGF/Laminin"/>
    <property type="match status" value="5"/>
</dbReference>
<comment type="caution">
    <text evidence="21">The sequence shown here is derived from an EMBL/GenBank/DDBJ whole genome shotgun (WGS) entry which is preliminary data.</text>
</comment>
<dbReference type="InterPro" id="IPR035914">
    <property type="entry name" value="Sperma_CUB_dom_sf"/>
</dbReference>
<gene>
    <name evidence="21" type="ORF">PYX00_006305</name>
</gene>
<evidence type="ECO:0000256" key="13">
    <source>
        <dbReference type="PROSITE-ProRule" id="PRU00076"/>
    </source>
</evidence>
<keyword evidence="7" id="KW-0106">Calcium</keyword>
<dbReference type="SMART" id="SM00042">
    <property type="entry name" value="CUB"/>
    <property type="match status" value="1"/>
</dbReference>
<evidence type="ECO:0000256" key="5">
    <source>
        <dbReference type="ARBA" id="ARBA00022729"/>
    </source>
</evidence>
<comment type="subcellular location">
    <subcellularLocation>
        <location evidence="1">Membrane</location>
        <topology evidence="1">Single-pass type I membrane protein</topology>
    </subcellularLocation>
</comment>
<feature type="disulfide bond" evidence="15">
    <location>
        <begin position="2361"/>
        <end position="2370"/>
    </location>
</feature>
<evidence type="ECO:0000256" key="6">
    <source>
        <dbReference type="ARBA" id="ARBA00022737"/>
    </source>
</evidence>
<dbReference type="Gene3D" id="2.120.10.80">
    <property type="entry name" value="Kelch-type beta propeller"/>
    <property type="match status" value="4"/>
</dbReference>
<keyword evidence="6" id="KW-0677">Repeat</keyword>
<dbReference type="FunFam" id="2.10.25.10:FF:000191">
    <property type="entry name" value="Multiple epidermal growth factor-like domains 8"/>
    <property type="match status" value="1"/>
</dbReference>
<keyword evidence="8 16" id="KW-1133">Transmembrane helix</keyword>
<evidence type="ECO:0000256" key="7">
    <source>
        <dbReference type="ARBA" id="ARBA00022837"/>
    </source>
</evidence>
<evidence type="ECO:0000256" key="15">
    <source>
        <dbReference type="PROSITE-ProRule" id="PRU00460"/>
    </source>
</evidence>
<keyword evidence="9 16" id="KW-0472">Membrane</keyword>
<dbReference type="InterPro" id="IPR056737">
    <property type="entry name" value="Beta-prop_ATRN-MKLN-like"/>
</dbReference>
<dbReference type="Gene3D" id="2.60.120.290">
    <property type="entry name" value="Spermadhesin, CUB domain"/>
    <property type="match status" value="2"/>
</dbReference>
<dbReference type="PROSITE" id="PS50026">
    <property type="entry name" value="EGF_3"/>
    <property type="match status" value="2"/>
</dbReference>
<sequence length="2884" mass="322840">MQLRLLVFPQLFTSWIIRVLTAIVIIILLENNATMQGTPCDKSRQVFDTSWGVITDGPIGSNYTKDSHCEWLIRAKNSKQFITLTFQTMGTECSFDYVFVYDGESFNSPLLGSFSGKTEPQQITATSGSMLILLYSDTNYVLGGFEAEFSVTDCPKNCTKHGKCILNICICDNDWGGDDCSIQLCPDSCGSKFGRGVCQDGQCVCSLGYSGQSCSLHINDTQESSWHWLSSNENGLIPRAAHTAIYDKSTDSLYIFGGYDLNNILDDLSVYRFNTSSWEDAEGKIIDKTVIYTEQLNMKRLTGSIRQMSDEQWGLKPNSFLHNIINSISDNSSLRKALLRSNLDALANNNKKLVDRSVNTSLSDLDTKSIDLETEYTLENESLSAENFSIYGENFLNVTEKRTKKEAEDKPSARYGHAACSCSGGFVIYGGKLANGDLSDELWYYNVSTRKWHLRATMSEFRPPKLTRHTLTLVEEDVIYLFGGSTVGGEFSSKLYVIKLNFLNESEEQWKLVRPRGGKELDVRIVAHTTVYHRRSHSLLVYGGVMADVARFSKLSDRMFLFKLSERHWSEVHYPRAHLPDTYVPRERAFHTSTILGNYLVVFGGYTHRHNKEEICYDNQMYLYHLGCHTWVSHDILGSSENGFRYRKHQGVFAHAADVRNGNTLLVFGGYHGNMNADLWAYVLPPTLASRDGEIFEPEQICSRHHSLHECTSNPECGWCSADEVCYGRTVGVNCTTNLQTTRCPGVCPALGDCHSCLIHGESTFAPHSSSKSVVHKLKLGQCIWCVQNARCHHRDDNYGVCGLREDTPSQNPGWWGLQGTEIYSVDECRTKDRRPGLTFIKYHHPINWSQPDSVSIINATTADFDISAKETRTDSSTNGGIMIARLLGYLRIPEEWTNVTETLQMCTSFSNTILKLSENHLPSDLQLVGNVSAETSSCQSAFWPLGKLVVLHPGRYLVDFESRKSISSGSNAYQQSKMALMHSKGRENSKTFTFEYLEPYQNGSCHIYSNCLQCLTDSLCGWCDLTNECISRNANESQVCKMNETEDWHYLTLQPSQCANCSNFISCEHCVSNNLCEWWVDEARCFRRGFSGGGTVDSPEFCPTPCHQRRNCSQCLDDRGLCVWCEATQECFSFSVYTSEYQFGLCREWIDKSHEQMYQSNSYHMTNIAPSSGGSCKSCSKHLNCSSCLHTLSCGWCYDNSNPIIGVCVPGSFRAPQADTCSEKIEEIFNQTVLPENIGWSYAQCPDVNECLLELDNCHSEAICTNTDGSYSCECKRGFYGDGRHSCIKTCYNKCVNGICTMAPDYRCRCDLGWTGDDCGTDCGCNNHSTCNKSIGICDECQDWTTGDVCQYCRKGSFGNATSKEGCRKCECNGHGDESLGLCDPNTGICFCQHNTEGDECEKCKKGYYGNPKNGGICYFQCASRGMVTGLESQGIGSRRESLMPWESRLEGSITKECLWILNSSELADKGSQSSVIQLSIDNDINIDCQDNSVFVFDGLPDLVSSSNHQNHALGTFCQRDDAGPLVVETKSGTLTVLFKQGEDSQGFNASFNVFSCPNNCPPNRTCIGKDCVCAEGWAGPNCSLSVCPKNCSFHLKQGYCDKGYGRCVCRPGYGNIDCSLKIRPDQLIFTELFSSAKLSHSFDHLRKMIPRFGHSLVTDRRGSLWMLGGYSLSHGPLNDIRLFDTKNNTWMQVTVDSTRDAAMPQGRYFHAAEIVHSRREIFVFGGISAKDNPSYGFSNNTLKDFWKFSIKHQRWIDIEIANSPPPLAGHSLTLMKDQEKESLLLIGGFSPEHGFLNTIWSFNLEMEVWTTLNTSGTRPIDICGHSNVYHSPTKSFYLFGGYMFSQNRTIYSNKLYSFHYPTLTWSLLPTFEEYNPISANLPQARFLHSAITTKDYMLVFGGRLPQEGRAPVEQADFLLAYSYSCNQWIRLLARGTHVVGTSPPLTYGQAMTYDPETGSVYIVGGFDNVIQSHVTRLNLPADLCNLWSGKEKCRSFLGCSFCSVMRPDKTLSSLCYSSQKSLKESCDYYNGTLITNNGVVCDGKWFEQRTCEQFKTCTECLAKWPTYLNEQPICKWCSTCVRNKCIPYNQTCGQEKKCQTVSDLGECREFTCLASSCEKCREMKGCSWIGQSCVKETMGENLVLPCPMRCFDYKDCTSCLSAQCRWATTLKECISPDYQPLYCAGGVCGLVLKEGNLDQCPEPCSSYKQCSTCLKNSHCGWCGINSNVTGEGICTEGSLTKPLENCSALLTTTELISWNYVKCPEENECENGHHTCNKISEQCIDLKDGFRCDCGQGYRSVRSQCEPVCSQGCVRGACIAPNVCSCDFGYVGANCSIQCQCNGHSNCAGPDKLDVCLECHNNTKGKQCEKCKPLFVGNPANNGHCVPCYEYCNEHTHICINDSLSISFLLNKSMSELNTLLEEGPISNALCIGCGNKTTGRRCDECMEGYFRGTDDLRQRCRPCECHGHGDRCDPVTGEKCNCANNTESECQTSVSKNSNQQCWMLQCSKCKESYSGTPTDGHQCYKQMTLDHKFCLDSKLIEDCELKPRPLHPGQSVFFQVQPRYVNVDIRVILDVTQGSLDLYMSPKDDSLIVFRNSTTGHHSLNWDPKYKKKTVLPPSGGYSSVHLPSVDVMVPDGMPRNWTTSDATSSDVFMGIEQEAEGLTTYITINRKNTFLHVKNICDRLIITLPKDKFDLISTRFYLALTASPQGQINEPSYGILFFRQDQLHIDLFVFFSVFFSCFFLFLAGCVVAWKAKQAADVRRARRRHVVEMLHMAKRPFAGIILHLDNDEYDESSGLFSQSPHRKKRNKSVNRELRPVAIEPTDDGIAAIATVFVRLPGGADAPVQLSLASSLIMMSRVYPLNSRAFLRRRSSHHGPV</sequence>
<dbReference type="InterPro" id="IPR002049">
    <property type="entry name" value="LE_dom"/>
</dbReference>
<dbReference type="FunFam" id="2.60.120.290:FF:000023">
    <property type="entry name" value="Multiple epidermal growth factor-like domains 8"/>
    <property type="match status" value="1"/>
</dbReference>
<name>A0AAW2HW76_9NEOP</name>
<dbReference type="SUPFAM" id="SSF49854">
    <property type="entry name" value="Spermadhesin, CUB domain"/>
    <property type="match status" value="1"/>
</dbReference>
<evidence type="ECO:0008006" key="22">
    <source>
        <dbReference type="Google" id="ProtNLM"/>
    </source>
</evidence>
<dbReference type="SUPFAM" id="SSF117281">
    <property type="entry name" value="Kelch motif"/>
    <property type="match status" value="3"/>
</dbReference>
<dbReference type="SMART" id="SM00181">
    <property type="entry name" value="EGF"/>
    <property type="match status" value="10"/>
</dbReference>
<dbReference type="Pfam" id="PF07645">
    <property type="entry name" value="EGF_CA"/>
    <property type="match status" value="1"/>
</dbReference>
<dbReference type="InterPro" id="IPR000742">
    <property type="entry name" value="EGF"/>
</dbReference>
<dbReference type="InterPro" id="IPR001881">
    <property type="entry name" value="EGF-like_Ca-bd_dom"/>
</dbReference>
<dbReference type="InterPro" id="IPR016201">
    <property type="entry name" value="PSI"/>
</dbReference>
<feature type="disulfide bond" evidence="14">
    <location>
        <begin position="2475"/>
        <end position="2493"/>
    </location>
</feature>
<evidence type="ECO:0000256" key="16">
    <source>
        <dbReference type="SAM" id="Phobius"/>
    </source>
</evidence>
<feature type="domain" description="CUB" evidence="17">
    <location>
        <begin position="1423"/>
        <end position="1556"/>
    </location>
</feature>
<dbReference type="InterPro" id="IPR000152">
    <property type="entry name" value="EGF-type_Asp/Asn_hydroxyl_site"/>
</dbReference>
<dbReference type="PROSITE" id="PS00022">
    <property type="entry name" value="EGF_1"/>
    <property type="match status" value="2"/>
</dbReference>
<dbReference type="PROSITE" id="PS50027">
    <property type="entry name" value="EGF_LAM_2"/>
    <property type="match status" value="2"/>
</dbReference>
<keyword evidence="10 15" id="KW-1015">Disulfide bond</keyword>
<keyword evidence="12 15" id="KW-0424">Laminin EGF-like domain</keyword>
<dbReference type="InterPro" id="IPR024731">
    <property type="entry name" value="NELL2-like_EGF"/>
</dbReference>
<dbReference type="GO" id="GO:0016020">
    <property type="term" value="C:membrane"/>
    <property type="evidence" value="ECO:0007669"/>
    <property type="project" value="UniProtKB-SubCell"/>
</dbReference>
<evidence type="ECO:0000256" key="9">
    <source>
        <dbReference type="ARBA" id="ARBA00023136"/>
    </source>
</evidence>
<feature type="disulfide bond" evidence="15">
    <location>
        <begin position="2373"/>
        <end position="2387"/>
    </location>
</feature>
<dbReference type="Pfam" id="PF00053">
    <property type="entry name" value="EGF_laminin"/>
    <property type="match status" value="1"/>
</dbReference>
<keyword evidence="11" id="KW-0325">Glycoprotein</keyword>
<evidence type="ECO:0000259" key="19">
    <source>
        <dbReference type="PROSITE" id="PS50027"/>
    </source>
</evidence>
<dbReference type="SMART" id="SM00180">
    <property type="entry name" value="EGF_Lam"/>
    <property type="match status" value="4"/>
</dbReference>
<evidence type="ECO:0000256" key="8">
    <source>
        <dbReference type="ARBA" id="ARBA00022989"/>
    </source>
</evidence>
<evidence type="ECO:0000256" key="3">
    <source>
        <dbReference type="ARBA" id="ARBA00022536"/>
    </source>
</evidence>
<evidence type="ECO:0000259" key="20">
    <source>
        <dbReference type="PROSITE" id="PS50050"/>
    </source>
</evidence>
<feature type="domain" description="EGF-like" evidence="18">
    <location>
        <begin position="2267"/>
        <end position="2308"/>
    </location>
</feature>
<dbReference type="Pfam" id="PF12947">
    <property type="entry name" value="EGF_3"/>
    <property type="match status" value="1"/>
</dbReference>
<dbReference type="PANTHER" id="PTHR46093">
    <property type="entry name" value="ACYL-COA-BINDING DOMAIN-CONTAINING PROTEIN 5"/>
    <property type="match status" value="1"/>
</dbReference>
<dbReference type="CDD" id="cd00055">
    <property type="entry name" value="EGF_Lam"/>
    <property type="match status" value="4"/>
</dbReference>
<feature type="disulfide bond" evidence="14">
    <location>
        <begin position="2448"/>
        <end position="2463"/>
    </location>
</feature>
<dbReference type="GO" id="GO:0005509">
    <property type="term" value="F:calcium ion binding"/>
    <property type="evidence" value="ECO:0007669"/>
    <property type="project" value="InterPro"/>
</dbReference>
<evidence type="ECO:0000259" key="17">
    <source>
        <dbReference type="PROSITE" id="PS01180"/>
    </source>
</evidence>
<feature type="transmembrane region" description="Helical" evidence="16">
    <location>
        <begin position="2736"/>
        <end position="2758"/>
    </location>
</feature>
<evidence type="ECO:0000259" key="18">
    <source>
        <dbReference type="PROSITE" id="PS50026"/>
    </source>
</evidence>
<keyword evidence="4 16" id="KW-0812">Transmembrane</keyword>
<dbReference type="FunFam" id="2.10.25.10:FF:000202">
    <property type="entry name" value="Multiple epidermal growth factor-like domains 8"/>
    <property type="match status" value="1"/>
</dbReference>
<feature type="domain" description="Laminin EGF-like" evidence="19">
    <location>
        <begin position="2341"/>
        <end position="2389"/>
    </location>
</feature>
<feature type="transmembrane region" description="Helical" evidence="16">
    <location>
        <begin position="12"/>
        <end position="29"/>
    </location>
</feature>
<dbReference type="CDD" id="cd00054">
    <property type="entry name" value="EGF_CA"/>
    <property type="match status" value="1"/>
</dbReference>
<evidence type="ECO:0000256" key="11">
    <source>
        <dbReference type="ARBA" id="ARBA00023180"/>
    </source>
</evidence>
<evidence type="ECO:0000256" key="4">
    <source>
        <dbReference type="ARBA" id="ARBA00022692"/>
    </source>
</evidence>
<dbReference type="SMART" id="SM00179">
    <property type="entry name" value="EGF_CA"/>
    <property type="match status" value="2"/>
</dbReference>
<dbReference type="InterPro" id="IPR015915">
    <property type="entry name" value="Kelch-typ_b-propeller"/>
</dbReference>
<dbReference type="InterPro" id="IPR011043">
    <property type="entry name" value="Gal_Oxase/kelch_b-propeller"/>
</dbReference>
<dbReference type="InterPro" id="IPR001368">
    <property type="entry name" value="TNFR/NGFR_Cys_rich_reg"/>
</dbReference>
<protein>
    <recommendedName>
        <fullName evidence="22">Multiple epidermal growth factor-like domains protein 8</fullName>
    </recommendedName>
</protein>
<dbReference type="InterPro" id="IPR056863">
    <property type="entry name" value="LMN_ATRN_NET-like_EGF"/>
</dbReference>
<evidence type="ECO:0000313" key="21">
    <source>
        <dbReference type="EMBL" id="KAL0273682.1"/>
    </source>
</evidence>
<evidence type="ECO:0000256" key="2">
    <source>
        <dbReference type="ARBA" id="ARBA00022441"/>
    </source>
</evidence>
<dbReference type="PROSITE" id="PS01187">
    <property type="entry name" value="EGF_CA"/>
    <property type="match status" value="1"/>
</dbReference>
<evidence type="ECO:0000256" key="14">
    <source>
        <dbReference type="PROSITE-ProRule" id="PRU00206"/>
    </source>
</evidence>
<dbReference type="PROSITE" id="PS00010">
    <property type="entry name" value="ASX_HYDROXYL"/>
    <property type="match status" value="2"/>
</dbReference>
<dbReference type="CDD" id="cd00041">
    <property type="entry name" value="CUB"/>
    <property type="match status" value="1"/>
</dbReference>
<dbReference type="GO" id="GO:0048513">
    <property type="term" value="P:animal organ development"/>
    <property type="evidence" value="ECO:0007669"/>
    <property type="project" value="UniProtKB-ARBA"/>
</dbReference>
<organism evidence="21">
    <name type="scientific">Menopon gallinae</name>
    <name type="common">poultry shaft louse</name>
    <dbReference type="NCBI Taxonomy" id="328185"/>
    <lineage>
        <taxon>Eukaryota</taxon>
        <taxon>Metazoa</taxon>
        <taxon>Ecdysozoa</taxon>
        <taxon>Arthropoda</taxon>
        <taxon>Hexapoda</taxon>
        <taxon>Insecta</taxon>
        <taxon>Pterygota</taxon>
        <taxon>Neoptera</taxon>
        <taxon>Paraneoptera</taxon>
        <taxon>Psocodea</taxon>
        <taxon>Troctomorpha</taxon>
        <taxon>Phthiraptera</taxon>
        <taxon>Amblycera</taxon>
        <taxon>Menoponidae</taxon>
        <taxon>Menopon</taxon>
    </lineage>
</organism>
<comment type="caution">
    <text evidence="13">Lacks conserved residue(s) required for the propagation of feature annotation.</text>
</comment>
<feature type="domain" description="Laminin EGF-like" evidence="19">
    <location>
        <begin position="1371"/>
        <end position="1425"/>
    </location>
</feature>
<dbReference type="PROSITE" id="PS01186">
    <property type="entry name" value="EGF_2"/>
    <property type="match status" value="3"/>
</dbReference>
<dbReference type="FunFam" id="2.10.25.10:FF:000214">
    <property type="entry name" value="Multiple epidermal growth factor-like domains 8"/>
    <property type="match status" value="1"/>
</dbReference>
<accession>A0AAW2HW76</accession>
<proteinExistence type="predicted"/>
<feature type="domain" description="EGF-like" evidence="18">
    <location>
        <begin position="1248"/>
        <end position="1289"/>
    </location>
</feature>
<dbReference type="Pfam" id="PF00431">
    <property type="entry name" value="CUB"/>
    <property type="match status" value="1"/>
</dbReference>
<evidence type="ECO:0000256" key="10">
    <source>
        <dbReference type="ARBA" id="ARBA00023157"/>
    </source>
</evidence>
<feature type="disulfide bond" evidence="15">
    <location>
        <begin position="1393"/>
        <end position="1402"/>
    </location>
</feature>
<dbReference type="PROSITE" id="PS01248">
    <property type="entry name" value="EGF_LAM_1"/>
    <property type="match status" value="1"/>
</dbReference>
<evidence type="ECO:0000256" key="1">
    <source>
        <dbReference type="ARBA" id="ARBA00004479"/>
    </source>
</evidence>
<dbReference type="Gene3D" id="2.10.25.10">
    <property type="entry name" value="Laminin"/>
    <property type="match status" value="8"/>
</dbReference>
<feature type="domain" description="CUB" evidence="17">
    <location>
        <begin position="40"/>
        <end position="152"/>
    </location>
</feature>
<dbReference type="InterPro" id="IPR018097">
    <property type="entry name" value="EGF_Ca-bd_CS"/>
</dbReference>
<reference evidence="21" key="1">
    <citation type="journal article" date="2024" name="Gigascience">
        <title>Chromosome-level genome of the poultry shaft louse Menopon gallinae provides insight into the host-switching and adaptive evolution of parasitic lice.</title>
        <authorList>
            <person name="Xu Y."/>
            <person name="Ma L."/>
            <person name="Liu S."/>
            <person name="Liang Y."/>
            <person name="Liu Q."/>
            <person name="He Z."/>
            <person name="Tian L."/>
            <person name="Duan Y."/>
            <person name="Cai W."/>
            <person name="Li H."/>
            <person name="Song F."/>
        </authorList>
    </citation>
    <scope>NUCLEOTIDE SEQUENCE</scope>
    <source>
        <strain evidence="21">Cailab_2023a</strain>
    </source>
</reference>
<feature type="domain" description="TNFR-Cys" evidence="20">
    <location>
        <begin position="2447"/>
        <end position="2493"/>
    </location>
</feature>